<dbReference type="GO" id="GO:0071944">
    <property type="term" value="C:cell periphery"/>
    <property type="evidence" value="ECO:0007669"/>
    <property type="project" value="TreeGrafter"/>
</dbReference>
<sequence length="806" mass="92637">MYNSQSELLRNNSKIITKDSVAIAQPSSYTWWTYLSKFLTILIPDCVIRFCFRRQTPEQVQAWREKLSLCMLIFFNCVFLGAVTYGINMYLCGNQTEIVYNLIKEDTFKDPVLIANGMIYKNKKGSKGDFSNNTGKFRKESKACKLKFGGQLVLGKLLETDFDPICEITWDWGSVIKLGLIVIDDSVYDPRIKDSSAMDDFIKKYKGKTVPKSELEKYDDDCIECFKDSFFAGKLASKSSGCIFGDIVLYTTSVIIFSLIFARFFLALFYAHYSRKRPVSIRGTTPVICQVTCYTEGADGLKSTLDSLTNLEYNEDYKLIIVVADGQVKGSGEDKTTPEILQDLCEVDDPEPHGYISLVPGHKRYNRAKIHTGWYKTETSRARIMIVNKIGNPDETEKAGNRGKRDSQVIIMSFFSKILYNDRMSDVDVEIYRKLKMMFPQFHPEDFEILMMVDADTIVNSDALIKIVSAFEKDNKIMGLCGETRILNKFESWVTQIQVFEYYISHHLAKNFESVFGGVTCLPGCFCSYRIKIVTDEYGNIKNHSDRKNKNERWLCVPILANPIIVNPYSIFDSKTLHEKNLLHLGEDRYLTTLLMKNFYKRKLVFLASAKCSTYVPSDYKTLRSQRRRWINSTIHNMFELVMVDKLCGINVFSMQFIIGFELFGTLTLPAAIFFTFILVISAFIYEPAWIPLIMLAAILGLPAVLIFLTTGAIEYVYWLLVYIIALPIWNFCLPVYAFWRFDDFSWGDTRKVEVETIKKTENIEDEFDASTVNFSEYMEVRESMTNVSRSNSVGPKNSNVEDNRK</sequence>
<dbReference type="Pfam" id="PF03142">
    <property type="entry name" value="Chitin_synth_2"/>
    <property type="match status" value="1"/>
</dbReference>
<dbReference type="AlphaFoldDB" id="A0A144LCF8"/>
<dbReference type="InterPro" id="IPR004835">
    <property type="entry name" value="Chitin_synth"/>
</dbReference>
<keyword evidence="6 8" id="KW-0472">Membrane</keyword>
<dbReference type="EC" id="2.4.1.16" evidence="2"/>
<evidence type="ECO:0000256" key="4">
    <source>
        <dbReference type="ARBA" id="ARBA00022692"/>
    </source>
</evidence>
<dbReference type="PANTHER" id="PTHR22914:SF41">
    <property type="entry name" value="CHITIN SYNTHASE 7"/>
    <property type="match status" value="1"/>
</dbReference>
<evidence type="ECO:0000313" key="9">
    <source>
        <dbReference type="EMBL" id="AMT91992.1"/>
    </source>
</evidence>
<dbReference type="SUPFAM" id="SSF53448">
    <property type="entry name" value="Nucleotide-diphospho-sugar transferases"/>
    <property type="match status" value="1"/>
</dbReference>
<organism evidence="9">
    <name type="scientific">Hepatospora eriocheir 'edible crab parasite'</name>
    <dbReference type="NCBI Taxonomy" id="1822052"/>
    <lineage>
        <taxon>Eukaryota</taxon>
        <taxon>Fungi</taxon>
        <taxon>Fungi incertae sedis</taxon>
        <taxon>Microsporidia</taxon>
        <taxon>Hepatosporidae</taxon>
        <taxon>Hepatospora</taxon>
    </lineage>
</organism>
<dbReference type="EMBL" id="KU695721">
    <property type="protein sequence ID" value="AMT91992.1"/>
    <property type="molecule type" value="Genomic_DNA"/>
</dbReference>
<dbReference type="Gene3D" id="3.90.550.10">
    <property type="entry name" value="Spore Coat Polysaccharide Biosynthesis Protein SpsA, Chain A"/>
    <property type="match status" value="1"/>
</dbReference>
<evidence type="ECO:0000256" key="5">
    <source>
        <dbReference type="ARBA" id="ARBA00022989"/>
    </source>
</evidence>
<keyword evidence="3" id="KW-0808">Transferase</keyword>
<feature type="transmembrane region" description="Helical" evidence="8">
    <location>
        <begin position="690"/>
        <end position="709"/>
    </location>
</feature>
<feature type="transmembrane region" description="Helical" evidence="8">
    <location>
        <begin position="663"/>
        <end position="684"/>
    </location>
</feature>
<evidence type="ECO:0000256" key="2">
    <source>
        <dbReference type="ARBA" id="ARBA00012543"/>
    </source>
</evidence>
<evidence type="ECO:0000256" key="1">
    <source>
        <dbReference type="ARBA" id="ARBA00004141"/>
    </source>
</evidence>
<dbReference type="InterPro" id="IPR029044">
    <property type="entry name" value="Nucleotide-diphossugar_trans"/>
</dbReference>
<evidence type="ECO:0000256" key="6">
    <source>
        <dbReference type="ARBA" id="ARBA00023136"/>
    </source>
</evidence>
<evidence type="ECO:0000256" key="3">
    <source>
        <dbReference type="ARBA" id="ARBA00022676"/>
    </source>
</evidence>
<dbReference type="GO" id="GO:0004100">
    <property type="term" value="F:chitin synthase activity"/>
    <property type="evidence" value="ECO:0007669"/>
    <property type="project" value="UniProtKB-EC"/>
</dbReference>
<feature type="compositionally biased region" description="Polar residues" evidence="7">
    <location>
        <begin position="786"/>
        <end position="799"/>
    </location>
</feature>
<dbReference type="PANTHER" id="PTHR22914">
    <property type="entry name" value="CHITIN SYNTHASE"/>
    <property type="match status" value="1"/>
</dbReference>
<feature type="transmembrane region" description="Helical" evidence="8">
    <location>
        <begin position="29"/>
        <end position="48"/>
    </location>
</feature>
<dbReference type="GO" id="GO:0016020">
    <property type="term" value="C:membrane"/>
    <property type="evidence" value="ECO:0007669"/>
    <property type="project" value="UniProtKB-SubCell"/>
</dbReference>
<keyword evidence="5 8" id="KW-1133">Transmembrane helix</keyword>
<proteinExistence type="predicted"/>
<dbReference type="GO" id="GO:0030428">
    <property type="term" value="C:cell septum"/>
    <property type="evidence" value="ECO:0007669"/>
    <property type="project" value="TreeGrafter"/>
</dbReference>
<feature type="region of interest" description="Disordered" evidence="7">
    <location>
        <begin position="786"/>
        <end position="806"/>
    </location>
</feature>
<name>A0A144LCF8_9MICR</name>
<reference evidence="9" key="1">
    <citation type="journal article" date="2016" name="Parasitology">
        <title>Single and multi-gene phylogeny of Hepatospora (Microsporidia) - a generalist pathogen of farmed and wild crustacean hosts.</title>
        <authorList>
            <person name="Bateman K.S."/>
            <person name="Wiredu-Boakye D."/>
            <person name="Kerr R."/>
            <person name="Williams B.A."/>
            <person name="Stentiford G.D."/>
        </authorList>
    </citation>
    <scope>NUCLEOTIDE SEQUENCE</scope>
</reference>
<feature type="transmembrane region" description="Helical" evidence="8">
    <location>
        <begin position="69"/>
        <end position="91"/>
    </location>
</feature>
<evidence type="ECO:0000256" key="7">
    <source>
        <dbReference type="SAM" id="MobiDB-lite"/>
    </source>
</evidence>
<evidence type="ECO:0000256" key="8">
    <source>
        <dbReference type="SAM" id="Phobius"/>
    </source>
</evidence>
<accession>A0A144LCF8</accession>
<keyword evidence="4 8" id="KW-0812">Transmembrane</keyword>
<feature type="transmembrane region" description="Helical" evidence="8">
    <location>
        <begin position="247"/>
        <end position="271"/>
    </location>
</feature>
<protein>
    <recommendedName>
        <fullName evidence="2">chitin synthase</fullName>
        <ecNumber evidence="2">2.4.1.16</ecNumber>
    </recommendedName>
</protein>
<dbReference type="CDD" id="cd04190">
    <property type="entry name" value="Chitin_synth_C"/>
    <property type="match status" value="1"/>
</dbReference>
<keyword evidence="3" id="KW-0328">Glycosyltransferase</keyword>
<comment type="subcellular location">
    <subcellularLocation>
        <location evidence="1">Membrane</location>
        <topology evidence="1">Multi-pass membrane protein</topology>
    </subcellularLocation>
</comment>
<dbReference type="GO" id="GO:0006031">
    <property type="term" value="P:chitin biosynthetic process"/>
    <property type="evidence" value="ECO:0007669"/>
    <property type="project" value="TreeGrafter"/>
</dbReference>
<feature type="transmembrane region" description="Helical" evidence="8">
    <location>
        <begin position="716"/>
        <end position="740"/>
    </location>
</feature>